<evidence type="ECO:0000313" key="3">
    <source>
        <dbReference type="Proteomes" id="UP000290909"/>
    </source>
</evidence>
<evidence type="ECO:0000256" key="1">
    <source>
        <dbReference type="SAM" id="Phobius"/>
    </source>
</evidence>
<evidence type="ECO:0000313" key="2">
    <source>
        <dbReference type="EMBL" id="VEU82101.1"/>
    </source>
</evidence>
<proteinExistence type="predicted"/>
<feature type="transmembrane region" description="Helical" evidence="1">
    <location>
        <begin position="240"/>
        <end position="258"/>
    </location>
</feature>
<feature type="transmembrane region" description="Helical" evidence="1">
    <location>
        <begin position="111"/>
        <end position="142"/>
    </location>
</feature>
<dbReference type="EMBL" id="LR215050">
    <property type="protein sequence ID" value="VEU82101.1"/>
    <property type="molecule type" value="Genomic_DNA"/>
</dbReference>
<keyword evidence="3" id="KW-1185">Reference proteome</keyword>
<dbReference type="InterPro" id="IPR010390">
    <property type="entry name" value="ABC-2_transporter-like"/>
</dbReference>
<dbReference type="PANTHER" id="PTHR36832">
    <property type="entry name" value="SLR1174 PROTEIN-RELATED"/>
    <property type="match status" value="1"/>
</dbReference>
<protein>
    <submittedName>
        <fullName evidence="2">ABC-type uncharacterized transport system, permease component</fullName>
    </submittedName>
</protein>
<dbReference type="KEGG" id="ahk:NCTC10172_00107"/>
<dbReference type="Pfam" id="PF06182">
    <property type="entry name" value="ABC2_membrane_6"/>
    <property type="match status" value="1"/>
</dbReference>
<accession>A0A449BI14</accession>
<reference evidence="2 3" key="1">
    <citation type="submission" date="2019-01" db="EMBL/GenBank/DDBJ databases">
        <authorList>
            <consortium name="Pathogen Informatics"/>
        </authorList>
    </citation>
    <scope>NUCLEOTIDE SEQUENCE [LARGE SCALE GENOMIC DNA]</scope>
    <source>
        <strain evidence="2 3">NCTC10172</strain>
    </source>
</reference>
<sequence>MKIKSIKKYLAFTKAGILDGFAYKFNAFGWFLGDVFTILILYFLWQAVYKNSPTDIINGMTFSQMVTYLILARVCSPLIFNGFSFWQLGYDIYEGNIAINLIKPINYRRRTLFSTLGGFIANFILLFLPISVIVFIIFYFLLGVSIPSIPFILLFLLSAFLACIIYDALNFMIAELAIFTNALFGLMLIKDTVLGFLSGSLLPISFFPSWLQGITKYLPFRSIAEVPIMILMEKYSYKEILLEMVLQVVWIVILNLCAQLSFNQIKKHIVSAGG</sequence>
<feature type="transmembrane region" description="Helical" evidence="1">
    <location>
        <begin position="148"/>
        <end position="169"/>
    </location>
</feature>
<dbReference type="PANTHER" id="PTHR36832:SF1">
    <property type="entry name" value="SLR1174 PROTEIN"/>
    <property type="match status" value="1"/>
</dbReference>
<keyword evidence="1" id="KW-0812">Transmembrane</keyword>
<gene>
    <name evidence="2" type="ORF">NCTC10172_00107</name>
</gene>
<keyword evidence="1" id="KW-0472">Membrane</keyword>
<organism evidence="2 3">
    <name type="scientific">Acholeplasma hippikon</name>
    <dbReference type="NCBI Taxonomy" id="264636"/>
    <lineage>
        <taxon>Bacteria</taxon>
        <taxon>Bacillati</taxon>
        <taxon>Mycoplasmatota</taxon>
        <taxon>Mollicutes</taxon>
        <taxon>Acholeplasmatales</taxon>
        <taxon>Acholeplasmataceae</taxon>
        <taxon>Acholeplasma</taxon>
    </lineage>
</organism>
<keyword evidence="1" id="KW-1133">Transmembrane helix</keyword>
<feature type="transmembrane region" description="Helical" evidence="1">
    <location>
        <begin position="21"/>
        <end position="45"/>
    </location>
</feature>
<dbReference type="STRING" id="1408416.GCA_000702765_00662"/>
<feature type="transmembrane region" description="Helical" evidence="1">
    <location>
        <begin position="65"/>
        <end position="90"/>
    </location>
</feature>
<dbReference type="Proteomes" id="UP000290909">
    <property type="component" value="Chromosome"/>
</dbReference>
<dbReference type="RefSeq" id="WP_035368944.1">
    <property type="nucleotide sequence ID" value="NZ_LR215050.1"/>
</dbReference>
<dbReference type="AlphaFoldDB" id="A0A449BI14"/>
<name>A0A449BI14_9MOLU</name>